<evidence type="ECO:0000313" key="1">
    <source>
        <dbReference type="EMBL" id="QHT04446.1"/>
    </source>
</evidence>
<dbReference type="AlphaFoldDB" id="A0A6C0CI47"/>
<organism evidence="1">
    <name type="scientific">viral metagenome</name>
    <dbReference type="NCBI Taxonomy" id="1070528"/>
    <lineage>
        <taxon>unclassified sequences</taxon>
        <taxon>metagenomes</taxon>
        <taxon>organismal metagenomes</taxon>
    </lineage>
</organism>
<name>A0A6C0CI47_9ZZZZ</name>
<dbReference type="EMBL" id="MN739429">
    <property type="protein sequence ID" value="QHT04446.1"/>
    <property type="molecule type" value="Genomic_DNA"/>
</dbReference>
<accession>A0A6C0CI47</accession>
<reference evidence="1" key="1">
    <citation type="journal article" date="2020" name="Nature">
        <title>Giant virus diversity and host interactions through global metagenomics.</title>
        <authorList>
            <person name="Schulz F."/>
            <person name="Roux S."/>
            <person name="Paez-Espino D."/>
            <person name="Jungbluth S."/>
            <person name="Walsh D.A."/>
            <person name="Denef V.J."/>
            <person name="McMahon K.D."/>
            <person name="Konstantinidis K.T."/>
            <person name="Eloe-Fadrosh E.A."/>
            <person name="Kyrpides N.C."/>
            <person name="Woyke T."/>
        </authorList>
    </citation>
    <scope>NUCLEOTIDE SEQUENCE</scope>
    <source>
        <strain evidence="1">GVMAG-M-3300021185-45</strain>
    </source>
</reference>
<proteinExistence type="predicted"/>
<protein>
    <submittedName>
        <fullName evidence="1">Uncharacterized protein</fullName>
    </submittedName>
</protein>
<sequence length="104" mass="12270">MSSHIERLMVRSHDERENGWCKTTNALDPNNQKIYRSIKIGNVMNCNGEIIRDHTTYGQIKYILDKYNIEAEELKQIEEKTEHAVELKLQEEKYNMLITSIKSN</sequence>